<dbReference type="EMBL" id="CAJVPL010005574">
    <property type="protein sequence ID" value="CAG8659181.1"/>
    <property type="molecule type" value="Genomic_DNA"/>
</dbReference>
<proteinExistence type="predicted"/>
<evidence type="ECO:0000313" key="2">
    <source>
        <dbReference type="Proteomes" id="UP000789831"/>
    </source>
</evidence>
<accession>A0A9N9H600</accession>
<reference evidence="1" key="1">
    <citation type="submission" date="2021-06" db="EMBL/GenBank/DDBJ databases">
        <authorList>
            <person name="Kallberg Y."/>
            <person name="Tangrot J."/>
            <person name="Rosling A."/>
        </authorList>
    </citation>
    <scope>NUCLEOTIDE SEQUENCE</scope>
    <source>
        <strain evidence="1">MT106</strain>
    </source>
</reference>
<organism evidence="1 2">
    <name type="scientific">Ambispora gerdemannii</name>
    <dbReference type="NCBI Taxonomy" id="144530"/>
    <lineage>
        <taxon>Eukaryota</taxon>
        <taxon>Fungi</taxon>
        <taxon>Fungi incertae sedis</taxon>
        <taxon>Mucoromycota</taxon>
        <taxon>Glomeromycotina</taxon>
        <taxon>Glomeromycetes</taxon>
        <taxon>Archaeosporales</taxon>
        <taxon>Ambisporaceae</taxon>
        <taxon>Ambispora</taxon>
    </lineage>
</organism>
<dbReference type="Proteomes" id="UP000789831">
    <property type="component" value="Unassembled WGS sequence"/>
</dbReference>
<feature type="non-terminal residue" evidence="1">
    <location>
        <position position="64"/>
    </location>
</feature>
<sequence>AKLFKDSPKRFIMNWNKLNFMASITSLLLENFPTEFFFLIFTVGEEGIQDWSGSVGSVGQWNCV</sequence>
<evidence type="ECO:0000313" key="1">
    <source>
        <dbReference type="EMBL" id="CAG8659181.1"/>
    </source>
</evidence>
<protein>
    <submittedName>
        <fullName evidence="1">3688_t:CDS:1</fullName>
    </submittedName>
</protein>
<dbReference type="AlphaFoldDB" id="A0A9N9H600"/>
<keyword evidence="2" id="KW-1185">Reference proteome</keyword>
<name>A0A9N9H600_9GLOM</name>
<comment type="caution">
    <text evidence="1">The sequence shown here is derived from an EMBL/GenBank/DDBJ whole genome shotgun (WGS) entry which is preliminary data.</text>
</comment>
<gene>
    <name evidence="1" type="ORF">AGERDE_LOCUS11731</name>
</gene>